<sequence length="158" mass="16420">MRAVRTGGVTSAELATVLALVKRLGTLVNLGHGRDPASVASARAFLDAWDGEIGAVVSWPATAASWLRSACRFAGGAPDAWVIADQARSWTGIGGRLAAMPEWRPGRTVAFAGMAWDGLAGVEGLRGAGADGTEWTILDRSVTWCRNLSGPGTSGRSR</sequence>
<dbReference type="EMBL" id="PTIX01000017">
    <property type="protein sequence ID" value="PPK64893.1"/>
    <property type="molecule type" value="Genomic_DNA"/>
</dbReference>
<keyword evidence="2" id="KW-1185">Reference proteome</keyword>
<gene>
    <name evidence="1" type="ORF">CLV40_117132</name>
</gene>
<evidence type="ECO:0000313" key="1">
    <source>
        <dbReference type="EMBL" id="PPK64893.1"/>
    </source>
</evidence>
<protein>
    <recommendedName>
        <fullName evidence="3">Substrate-binding family protein</fullName>
    </recommendedName>
</protein>
<dbReference type="AlphaFoldDB" id="A0A2S6GI78"/>
<name>A0A2S6GI78_9PSEU</name>
<evidence type="ECO:0000313" key="2">
    <source>
        <dbReference type="Proteomes" id="UP000239203"/>
    </source>
</evidence>
<reference evidence="1 2" key="1">
    <citation type="submission" date="2018-02" db="EMBL/GenBank/DDBJ databases">
        <title>Genomic Encyclopedia of Archaeal and Bacterial Type Strains, Phase II (KMG-II): from individual species to whole genera.</title>
        <authorList>
            <person name="Goeker M."/>
        </authorList>
    </citation>
    <scope>NUCLEOTIDE SEQUENCE [LARGE SCALE GENOMIC DNA]</scope>
    <source>
        <strain evidence="1 2">YU 961-1</strain>
    </source>
</reference>
<organism evidence="1 2">
    <name type="scientific">Actinokineospora auranticolor</name>
    <dbReference type="NCBI Taxonomy" id="155976"/>
    <lineage>
        <taxon>Bacteria</taxon>
        <taxon>Bacillati</taxon>
        <taxon>Actinomycetota</taxon>
        <taxon>Actinomycetes</taxon>
        <taxon>Pseudonocardiales</taxon>
        <taxon>Pseudonocardiaceae</taxon>
        <taxon>Actinokineospora</taxon>
    </lineage>
</organism>
<evidence type="ECO:0008006" key="3">
    <source>
        <dbReference type="Google" id="ProtNLM"/>
    </source>
</evidence>
<dbReference type="Proteomes" id="UP000239203">
    <property type="component" value="Unassembled WGS sequence"/>
</dbReference>
<accession>A0A2S6GI78</accession>
<comment type="caution">
    <text evidence="1">The sequence shown here is derived from an EMBL/GenBank/DDBJ whole genome shotgun (WGS) entry which is preliminary data.</text>
</comment>
<proteinExistence type="predicted"/>